<dbReference type="Gene3D" id="3.30.870.10">
    <property type="entry name" value="Endonuclease Chain A"/>
    <property type="match status" value="1"/>
</dbReference>
<evidence type="ECO:0000313" key="10">
    <source>
        <dbReference type="Proteomes" id="UP000503580"/>
    </source>
</evidence>
<dbReference type="KEGG" id="kgn:GY169_12450"/>
<evidence type="ECO:0000313" key="9">
    <source>
        <dbReference type="EMBL" id="QIR27562.1"/>
    </source>
</evidence>
<dbReference type="EMBL" id="CP050321">
    <property type="protein sequence ID" value="QIR27562.1"/>
    <property type="molecule type" value="Genomic_DNA"/>
</dbReference>
<dbReference type="RefSeq" id="WP_167575937.1">
    <property type="nucleotide sequence ID" value="NZ_CP050321.1"/>
</dbReference>
<sequence>MIKKRALLFLVMLSSAHAAPSIEAGFSPEGGARKLVIKAITDAHISIKMMAYAFQAKDIVAALDAAQHRGVKVEIVVDRRRNSGRVSQAAMRDVVNHGIALRVDGHYHIQHDKLMIIDGTTLETGSFNYARSAEVDNSENVLIIKNAPKIVQRYQAHFASRWALSEPYHSTSPKQQS</sequence>
<accession>A0A6G9RL63</accession>
<keyword evidence="4" id="KW-0378">Hydrolase</keyword>
<name>A0A6G9RL63_9ENTR</name>
<comment type="similarity">
    <text evidence="2">Belongs to the phospholipase D family.</text>
</comment>
<feature type="domain" description="PLD phosphodiesterase" evidence="8">
    <location>
        <begin position="106"/>
        <end position="133"/>
    </location>
</feature>
<dbReference type="PROSITE" id="PS50035">
    <property type="entry name" value="PLD"/>
    <property type="match status" value="1"/>
</dbReference>
<keyword evidence="5" id="KW-0442">Lipid degradation</keyword>
<evidence type="ECO:0000256" key="3">
    <source>
        <dbReference type="ARBA" id="ARBA00012027"/>
    </source>
</evidence>
<dbReference type="GO" id="GO:0016042">
    <property type="term" value="P:lipid catabolic process"/>
    <property type="evidence" value="ECO:0007669"/>
    <property type="project" value="UniProtKB-KW"/>
</dbReference>
<keyword evidence="7" id="KW-0732">Signal</keyword>
<proteinExistence type="inferred from homology"/>
<evidence type="ECO:0000256" key="1">
    <source>
        <dbReference type="ARBA" id="ARBA00000798"/>
    </source>
</evidence>
<evidence type="ECO:0000256" key="5">
    <source>
        <dbReference type="ARBA" id="ARBA00022963"/>
    </source>
</evidence>
<dbReference type="Proteomes" id="UP000503580">
    <property type="component" value="Chromosome"/>
</dbReference>
<dbReference type="AlphaFoldDB" id="A0A6G9RL63"/>
<dbReference type="PANTHER" id="PTHR43856:SF1">
    <property type="entry name" value="MITOCHONDRIAL CARDIOLIPIN HYDROLASE"/>
    <property type="match status" value="1"/>
</dbReference>
<gene>
    <name evidence="9" type="ORF">GY169_12450</name>
</gene>
<dbReference type="SUPFAM" id="SSF56024">
    <property type="entry name" value="Phospholipase D/nuclease"/>
    <property type="match status" value="1"/>
</dbReference>
<dbReference type="PANTHER" id="PTHR43856">
    <property type="entry name" value="CARDIOLIPIN HYDROLASE"/>
    <property type="match status" value="1"/>
</dbReference>
<dbReference type="EC" id="3.1.4.4" evidence="3"/>
<dbReference type="CDD" id="cd09170">
    <property type="entry name" value="PLDc_Nuc"/>
    <property type="match status" value="1"/>
</dbReference>
<protein>
    <recommendedName>
        <fullName evidence="3">phospholipase D</fullName>
        <ecNumber evidence="3">3.1.4.4</ecNumber>
    </recommendedName>
</protein>
<evidence type="ECO:0000256" key="7">
    <source>
        <dbReference type="SAM" id="SignalP"/>
    </source>
</evidence>
<evidence type="ECO:0000259" key="8">
    <source>
        <dbReference type="PROSITE" id="PS50035"/>
    </source>
</evidence>
<evidence type="ECO:0000256" key="2">
    <source>
        <dbReference type="ARBA" id="ARBA00008664"/>
    </source>
</evidence>
<feature type="signal peptide" evidence="7">
    <location>
        <begin position="1"/>
        <end position="18"/>
    </location>
</feature>
<comment type="catalytic activity">
    <reaction evidence="1">
        <text>a 1,2-diacyl-sn-glycero-3-phosphocholine + H2O = a 1,2-diacyl-sn-glycero-3-phosphate + choline + H(+)</text>
        <dbReference type="Rhea" id="RHEA:14445"/>
        <dbReference type="ChEBI" id="CHEBI:15354"/>
        <dbReference type="ChEBI" id="CHEBI:15377"/>
        <dbReference type="ChEBI" id="CHEBI:15378"/>
        <dbReference type="ChEBI" id="CHEBI:57643"/>
        <dbReference type="ChEBI" id="CHEBI:58608"/>
        <dbReference type="EC" id="3.1.4.4"/>
    </reaction>
</comment>
<keyword evidence="6" id="KW-0443">Lipid metabolism</keyword>
<reference evidence="9 10" key="1">
    <citation type="submission" date="2020-02" db="EMBL/GenBank/DDBJ databases">
        <title>Whole genome PO2S7.</title>
        <authorList>
            <person name="Singha K.M."/>
        </authorList>
    </citation>
    <scope>NUCLEOTIDE SEQUENCE [LARGE SCALE GENOMIC DNA]</scope>
    <source>
        <strain evidence="9 10">PO2S7</strain>
    </source>
</reference>
<organism evidence="9 10">
    <name type="scientific">Kluyvera genomosp. 3</name>
    <dbReference type="NCBI Taxonomy" id="2774055"/>
    <lineage>
        <taxon>Bacteria</taxon>
        <taxon>Pseudomonadati</taxon>
        <taxon>Pseudomonadota</taxon>
        <taxon>Gammaproteobacteria</taxon>
        <taxon>Enterobacterales</taxon>
        <taxon>Enterobacteriaceae</taxon>
        <taxon>Kluyvera</taxon>
    </lineage>
</organism>
<dbReference type="GO" id="GO:0004630">
    <property type="term" value="F:phospholipase D activity"/>
    <property type="evidence" value="ECO:0007669"/>
    <property type="project" value="UniProtKB-EC"/>
</dbReference>
<dbReference type="Pfam" id="PF13091">
    <property type="entry name" value="PLDc_2"/>
    <property type="match status" value="1"/>
</dbReference>
<dbReference type="InterPro" id="IPR001736">
    <property type="entry name" value="PLipase_D/transphosphatidylase"/>
</dbReference>
<dbReference type="GO" id="GO:0016891">
    <property type="term" value="F:RNA endonuclease activity producing 5'-phosphomonoesters, hydrolytic mechanism"/>
    <property type="evidence" value="ECO:0007669"/>
    <property type="project" value="TreeGrafter"/>
</dbReference>
<keyword evidence="10" id="KW-1185">Reference proteome</keyword>
<dbReference type="InterPro" id="IPR051406">
    <property type="entry name" value="PLD_domain"/>
</dbReference>
<dbReference type="InterPro" id="IPR025202">
    <property type="entry name" value="PLD-like_dom"/>
</dbReference>
<feature type="chain" id="PRO_5026330799" description="phospholipase D" evidence="7">
    <location>
        <begin position="19"/>
        <end position="177"/>
    </location>
</feature>
<evidence type="ECO:0000256" key="6">
    <source>
        <dbReference type="ARBA" id="ARBA00023098"/>
    </source>
</evidence>
<evidence type="ECO:0000256" key="4">
    <source>
        <dbReference type="ARBA" id="ARBA00022801"/>
    </source>
</evidence>
<dbReference type="GO" id="GO:0006793">
    <property type="term" value="P:phosphorus metabolic process"/>
    <property type="evidence" value="ECO:0007669"/>
    <property type="project" value="UniProtKB-ARBA"/>
</dbReference>